<reference evidence="1" key="1">
    <citation type="submission" date="2024-01" db="EMBL/GenBank/DDBJ databases">
        <authorList>
            <person name="Webb A."/>
        </authorList>
    </citation>
    <scope>NUCLEOTIDE SEQUENCE</scope>
    <source>
        <strain evidence="1">Pm1</strain>
    </source>
</reference>
<gene>
    <name evidence="1" type="ORF">PM001_LOCUS10176</name>
</gene>
<name>A0AAV1TRI3_9STRA</name>
<comment type="caution">
    <text evidence="1">The sequence shown here is derived from an EMBL/GenBank/DDBJ whole genome shotgun (WGS) entry which is preliminary data.</text>
</comment>
<sequence length="68" mass="7841">MQRRPRRTFLRQVLPLGSWTAGSILCWLPGVAQFTRHFRNDPSSTKTSKTRAISETWRSCFGNESDGR</sequence>
<protein>
    <recommendedName>
        <fullName evidence="3">Secreted protein</fullName>
    </recommendedName>
</protein>
<accession>A0AAV1TRI3</accession>
<proteinExistence type="predicted"/>
<evidence type="ECO:0000313" key="1">
    <source>
        <dbReference type="EMBL" id="CAK7925026.1"/>
    </source>
</evidence>
<evidence type="ECO:0008006" key="3">
    <source>
        <dbReference type="Google" id="ProtNLM"/>
    </source>
</evidence>
<evidence type="ECO:0000313" key="2">
    <source>
        <dbReference type="Proteomes" id="UP001162060"/>
    </source>
</evidence>
<dbReference type="Proteomes" id="UP001162060">
    <property type="component" value="Unassembled WGS sequence"/>
</dbReference>
<dbReference type="AlphaFoldDB" id="A0AAV1TRI3"/>
<dbReference type="EMBL" id="CAKLBY020000086">
    <property type="protein sequence ID" value="CAK7925026.1"/>
    <property type="molecule type" value="Genomic_DNA"/>
</dbReference>
<organism evidence="1 2">
    <name type="scientific">Peronospora matthiolae</name>
    <dbReference type="NCBI Taxonomy" id="2874970"/>
    <lineage>
        <taxon>Eukaryota</taxon>
        <taxon>Sar</taxon>
        <taxon>Stramenopiles</taxon>
        <taxon>Oomycota</taxon>
        <taxon>Peronosporomycetes</taxon>
        <taxon>Peronosporales</taxon>
        <taxon>Peronosporaceae</taxon>
        <taxon>Peronospora</taxon>
    </lineage>
</organism>